<evidence type="ECO:0000256" key="2">
    <source>
        <dbReference type="SAM" id="MobiDB-lite"/>
    </source>
</evidence>
<name>A0A146K144_9EUKA</name>
<reference evidence="3" key="1">
    <citation type="submission" date="2015-07" db="EMBL/GenBank/DDBJ databases">
        <title>Adaptation to a free-living lifestyle via gene acquisitions in the diplomonad Trepomonas sp. PC1.</title>
        <authorList>
            <person name="Xu F."/>
            <person name="Jerlstrom-Hultqvist J."/>
            <person name="Kolisko M."/>
            <person name="Simpson A.G.B."/>
            <person name="Roger A.J."/>
            <person name="Svard S.G."/>
            <person name="Andersson J.O."/>
        </authorList>
    </citation>
    <scope>NUCLEOTIDE SEQUENCE</scope>
    <source>
        <strain evidence="3">PC1</strain>
    </source>
</reference>
<gene>
    <name evidence="3" type="ORF">TPC1_31144</name>
</gene>
<protein>
    <submittedName>
        <fullName evidence="3">Uncharacterized protein</fullName>
    </submittedName>
</protein>
<feature type="compositionally biased region" description="Basic and acidic residues" evidence="2">
    <location>
        <begin position="275"/>
        <end position="289"/>
    </location>
</feature>
<feature type="non-terminal residue" evidence="3">
    <location>
        <position position="406"/>
    </location>
</feature>
<feature type="non-terminal residue" evidence="3">
    <location>
        <position position="1"/>
    </location>
</feature>
<feature type="region of interest" description="Disordered" evidence="2">
    <location>
        <begin position="254"/>
        <end position="406"/>
    </location>
</feature>
<feature type="coiled-coil region" evidence="1">
    <location>
        <begin position="208"/>
        <end position="241"/>
    </location>
</feature>
<feature type="compositionally biased region" description="Polar residues" evidence="2">
    <location>
        <begin position="259"/>
        <end position="269"/>
    </location>
</feature>
<sequence length="406" mass="46696">FIADFIQLEQLQFMSDSSAAIYNKVLMFFMTKSSSQLPEVIQHFSHQLAQNSVLLARNLNLAELLRALSIQIQSFTSKSNYLVSWNCFLTVSNLLQFNDQIMKKCTNPENLNNQFIGLKKQQVWDSDLTEAALNTIRSGNYDFVQAAFLFSKLLDEQNQVANVKIEWIAALLESFYSQKCIFLGVLSPISKQREMVINLVQNLQKIGLELQKEKIQEFELLEKEKQQKTELENQISQRKKEKALPSIKKVNEIKEESESSFQSHQVNWESDSDEEFTKTKPLAKVENKLKKPISSDAAKLNKSEDAQLDHQPLNLHSTHKAAPKVDKASSDEESEKIVPPKWESSSEEVTKKDLKPKTVQPKSQKKDESDSDNEFVAKPPKKSFKKLKQDKKYSDDFKPPKWEESD</sequence>
<keyword evidence="1" id="KW-0175">Coiled coil</keyword>
<evidence type="ECO:0000313" key="3">
    <source>
        <dbReference type="EMBL" id="JAP89361.1"/>
    </source>
</evidence>
<feature type="compositionally biased region" description="Basic and acidic residues" evidence="2">
    <location>
        <begin position="390"/>
        <end position="406"/>
    </location>
</feature>
<feature type="compositionally biased region" description="Basic and acidic residues" evidence="2">
    <location>
        <begin position="299"/>
        <end position="308"/>
    </location>
</feature>
<feature type="compositionally biased region" description="Basic and acidic residues" evidence="2">
    <location>
        <begin position="323"/>
        <end position="338"/>
    </location>
</feature>
<dbReference type="AlphaFoldDB" id="A0A146K144"/>
<dbReference type="EMBL" id="GDID01007245">
    <property type="protein sequence ID" value="JAP89361.1"/>
    <property type="molecule type" value="Transcribed_RNA"/>
</dbReference>
<organism evidence="3">
    <name type="scientific">Trepomonas sp. PC1</name>
    <dbReference type="NCBI Taxonomy" id="1076344"/>
    <lineage>
        <taxon>Eukaryota</taxon>
        <taxon>Metamonada</taxon>
        <taxon>Diplomonadida</taxon>
        <taxon>Hexamitidae</taxon>
        <taxon>Hexamitinae</taxon>
        <taxon>Trepomonas</taxon>
    </lineage>
</organism>
<evidence type="ECO:0000256" key="1">
    <source>
        <dbReference type="SAM" id="Coils"/>
    </source>
</evidence>
<accession>A0A146K144</accession>
<proteinExistence type="predicted"/>
<feature type="compositionally biased region" description="Basic residues" evidence="2">
    <location>
        <begin position="379"/>
        <end position="389"/>
    </location>
</feature>